<dbReference type="Pfam" id="PF04082">
    <property type="entry name" value="Fungal_trans"/>
    <property type="match status" value="1"/>
</dbReference>
<dbReference type="SMART" id="SM00906">
    <property type="entry name" value="Fungal_trans"/>
    <property type="match status" value="1"/>
</dbReference>
<reference evidence="6" key="2">
    <citation type="submission" date="2020-05" db="EMBL/GenBank/DDBJ databases">
        <authorList>
            <person name="Kim H.-S."/>
            <person name="Proctor R.H."/>
            <person name="Brown D.W."/>
        </authorList>
    </citation>
    <scope>NUCLEOTIDE SEQUENCE</scope>
    <source>
        <strain evidence="6">NRRL 20472</strain>
    </source>
</reference>
<comment type="caution">
    <text evidence="6">The sequence shown here is derived from an EMBL/GenBank/DDBJ whole genome shotgun (WGS) entry which is preliminary data.</text>
</comment>
<dbReference type="GO" id="GO:0000981">
    <property type="term" value="F:DNA-binding transcription factor activity, RNA polymerase II-specific"/>
    <property type="evidence" value="ECO:0007669"/>
    <property type="project" value="InterPro"/>
</dbReference>
<evidence type="ECO:0000313" key="7">
    <source>
        <dbReference type="Proteomes" id="UP000622797"/>
    </source>
</evidence>
<dbReference type="InterPro" id="IPR001138">
    <property type="entry name" value="Zn2Cys6_DnaBD"/>
</dbReference>
<reference evidence="6" key="1">
    <citation type="journal article" date="2020" name="BMC Genomics">
        <title>Correction to: Identification and distribution of gene clusters required for synthesis of sphingolipid metabolism inhibitors in diverse species of the filamentous fungus Fusarium.</title>
        <authorList>
            <person name="Kim H.S."/>
            <person name="Lohmar J.M."/>
            <person name="Busman M."/>
            <person name="Brown D.W."/>
            <person name="Naumann T.A."/>
            <person name="Divon H.H."/>
            <person name="Lysoe E."/>
            <person name="Uhlig S."/>
            <person name="Proctor R.H."/>
        </authorList>
    </citation>
    <scope>NUCLEOTIDE SEQUENCE</scope>
    <source>
        <strain evidence="6">NRRL 20472</strain>
    </source>
</reference>
<accession>A0A8H4TUR3</accession>
<feature type="compositionally biased region" description="Pro residues" evidence="4">
    <location>
        <begin position="121"/>
        <end position="132"/>
    </location>
</feature>
<dbReference type="EMBL" id="JABEXW010000410">
    <property type="protein sequence ID" value="KAF4964440.1"/>
    <property type="molecule type" value="Genomic_DNA"/>
</dbReference>
<keyword evidence="3" id="KW-0539">Nucleus</keyword>
<feature type="domain" description="Zn(2)-C6 fungal-type" evidence="5">
    <location>
        <begin position="29"/>
        <end position="58"/>
    </location>
</feature>
<feature type="region of interest" description="Disordered" evidence="4">
    <location>
        <begin position="100"/>
        <end position="158"/>
    </location>
</feature>
<protein>
    <recommendedName>
        <fullName evidence="5">Zn(2)-C6 fungal-type domain-containing protein</fullName>
    </recommendedName>
</protein>
<dbReference type="GO" id="GO:0003677">
    <property type="term" value="F:DNA binding"/>
    <property type="evidence" value="ECO:0007669"/>
    <property type="project" value="InterPro"/>
</dbReference>
<organism evidence="6 7">
    <name type="scientific">Fusarium sarcochroum</name>
    <dbReference type="NCBI Taxonomy" id="1208366"/>
    <lineage>
        <taxon>Eukaryota</taxon>
        <taxon>Fungi</taxon>
        <taxon>Dikarya</taxon>
        <taxon>Ascomycota</taxon>
        <taxon>Pezizomycotina</taxon>
        <taxon>Sordariomycetes</taxon>
        <taxon>Hypocreomycetidae</taxon>
        <taxon>Hypocreales</taxon>
        <taxon>Nectriaceae</taxon>
        <taxon>Fusarium</taxon>
        <taxon>Fusarium lateritium species complex</taxon>
    </lineage>
</organism>
<comment type="subcellular location">
    <subcellularLocation>
        <location evidence="1">Nucleus</location>
    </subcellularLocation>
</comment>
<evidence type="ECO:0000256" key="1">
    <source>
        <dbReference type="ARBA" id="ARBA00004123"/>
    </source>
</evidence>
<feature type="compositionally biased region" description="Low complexity" evidence="4">
    <location>
        <begin position="100"/>
        <end position="120"/>
    </location>
</feature>
<dbReference type="InterPro" id="IPR036864">
    <property type="entry name" value="Zn2-C6_fun-type_DNA-bd_sf"/>
</dbReference>
<dbReference type="CDD" id="cd00067">
    <property type="entry name" value="GAL4"/>
    <property type="match status" value="1"/>
</dbReference>
<dbReference type="Proteomes" id="UP000622797">
    <property type="component" value="Unassembled WGS sequence"/>
</dbReference>
<dbReference type="Gene3D" id="4.10.240.10">
    <property type="entry name" value="Zn(2)-C6 fungal-type DNA-binding domain"/>
    <property type="match status" value="1"/>
</dbReference>
<dbReference type="OrthoDB" id="435881at2759"/>
<dbReference type="CDD" id="cd12148">
    <property type="entry name" value="fungal_TF_MHR"/>
    <property type="match status" value="1"/>
</dbReference>
<feature type="region of interest" description="Disordered" evidence="4">
    <location>
        <begin position="1"/>
        <end position="21"/>
    </location>
</feature>
<dbReference type="InterPro" id="IPR007219">
    <property type="entry name" value="XnlR_reg_dom"/>
</dbReference>
<dbReference type="SMART" id="SM00066">
    <property type="entry name" value="GAL4"/>
    <property type="match status" value="1"/>
</dbReference>
<evidence type="ECO:0000256" key="2">
    <source>
        <dbReference type="ARBA" id="ARBA00022723"/>
    </source>
</evidence>
<feature type="region of interest" description="Disordered" evidence="4">
    <location>
        <begin position="167"/>
        <end position="186"/>
    </location>
</feature>
<sequence length="713" mass="78630">MADGDTIVSAWNQDQQQQTQGRNTISRRVCVACRRRKVGCNKKQPCQHCKKSGTDCVYPTDSENGDRQLDRDTQLLEQLHRLEPIFKTLADCMEQGTLPVSLGPSSSSSSSSSTLPNPSLNKPPPPSPPTPPQSVGSTSLGHIPGTGLSAMQQTPSPQSLLLQDADSIHPNIGGSASQEPEGLAWSPYGTSTGKLVMDDGRQRYVSGKFWEALHTENDDDEAMVSDAESDLDGDATSASVSLQYALIFNSCTQQSDSDSLQPPQHQRLRAWQLFKANVHPVATILHIPSIEPRVIEAMQKPQDLAPSLEALLFVVYFGAANSLSADDCQLQFQSPQSTLLTRFRRGADSAFARSQLMETDDLLTLQILVVYLVLLRSRDPTYSWNMTGLAVRLAQSLGVHRDGSTLNLGPFETEMRRRLWWSICILDTPASEDYSCSTGLLELSSSDAKPPLNVNDVDLYVGMTEFPGESQGMTDMSFTVARCWASNIWRTMIDTRRLDPVTGKSFKSMTVTEKQAWVDRQRQHITSRFSGDKTSRGPLHCLVTTFVGTIISNLRLMVINPLESEDSLTDDQRRRAFRDAIDCMTYSYRLRTGYALSHCHTVRAVESTASEGCRQGMEGGGAERSAEMGLIDQASTSTSVALGYAKYRQGQKEEEKGVGSEKVSFICSVFLIWGGSIRAKMVQARTRYKYRGLTGRSCRGRLGARSGHSLKYV</sequence>
<name>A0A8H4TUR3_9HYPO</name>
<dbReference type="GO" id="GO:0005634">
    <property type="term" value="C:nucleus"/>
    <property type="evidence" value="ECO:0007669"/>
    <property type="project" value="UniProtKB-SubCell"/>
</dbReference>
<dbReference type="AlphaFoldDB" id="A0A8H4TUR3"/>
<dbReference type="GO" id="GO:0008270">
    <property type="term" value="F:zinc ion binding"/>
    <property type="evidence" value="ECO:0007669"/>
    <property type="project" value="InterPro"/>
</dbReference>
<dbReference type="InterPro" id="IPR050613">
    <property type="entry name" value="Sec_Metabolite_Reg"/>
</dbReference>
<keyword evidence="7" id="KW-1185">Reference proteome</keyword>
<gene>
    <name evidence="6" type="ORF">FSARC_7626</name>
</gene>
<evidence type="ECO:0000313" key="6">
    <source>
        <dbReference type="EMBL" id="KAF4964440.1"/>
    </source>
</evidence>
<dbReference type="PANTHER" id="PTHR31001">
    <property type="entry name" value="UNCHARACTERIZED TRANSCRIPTIONAL REGULATORY PROTEIN"/>
    <property type="match status" value="1"/>
</dbReference>
<dbReference type="SUPFAM" id="SSF57701">
    <property type="entry name" value="Zn2/Cys6 DNA-binding domain"/>
    <property type="match status" value="1"/>
</dbReference>
<proteinExistence type="predicted"/>
<evidence type="ECO:0000256" key="3">
    <source>
        <dbReference type="ARBA" id="ARBA00023242"/>
    </source>
</evidence>
<dbReference type="Pfam" id="PF00172">
    <property type="entry name" value="Zn_clus"/>
    <property type="match status" value="1"/>
</dbReference>
<dbReference type="PROSITE" id="PS50048">
    <property type="entry name" value="ZN2_CY6_FUNGAL_2"/>
    <property type="match status" value="1"/>
</dbReference>
<evidence type="ECO:0000256" key="4">
    <source>
        <dbReference type="SAM" id="MobiDB-lite"/>
    </source>
</evidence>
<dbReference type="PROSITE" id="PS00463">
    <property type="entry name" value="ZN2_CY6_FUNGAL_1"/>
    <property type="match status" value="1"/>
</dbReference>
<evidence type="ECO:0000259" key="5">
    <source>
        <dbReference type="PROSITE" id="PS50048"/>
    </source>
</evidence>
<dbReference type="GO" id="GO:0006351">
    <property type="term" value="P:DNA-templated transcription"/>
    <property type="evidence" value="ECO:0007669"/>
    <property type="project" value="InterPro"/>
</dbReference>
<keyword evidence="2" id="KW-0479">Metal-binding</keyword>
<dbReference type="PANTHER" id="PTHR31001:SF50">
    <property type="entry name" value="ZN(II)2CYS6 TRANSCRIPTION FACTOR (EUROFUNG)"/>
    <property type="match status" value="1"/>
</dbReference>